<keyword evidence="7" id="KW-1185">Reference proteome</keyword>
<dbReference type="PANTHER" id="PTHR30419:SF2">
    <property type="entry name" value="LYSR FAMILY TRANSCRIPTIONAL REGULATOR"/>
    <property type="match status" value="1"/>
</dbReference>
<dbReference type="PROSITE" id="PS50931">
    <property type="entry name" value="HTH_LYSR"/>
    <property type="match status" value="1"/>
</dbReference>
<dbReference type="GO" id="GO:0003700">
    <property type="term" value="F:DNA-binding transcription factor activity"/>
    <property type="evidence" value="ECO:0007669"/>
    <property type="project" value="InterPro"/>
</dbReference>
<name>A0A3D8K5Y6_9BURK</name>
<evidence type="ECO:0000256" key="3">
    <source>
        <dbReference type="ARBA" id="ARBA00023125"/>
    </source>
</evidence>
<keyword evidence="3" id="KW-0238">DNA-binding</keyword>
<dbReference type="Gene3D" id="3.40.190.290">
    <property type="match status" value="1"/>
</dbReference>
<evidence type="ECO:0000256" key="1">
    <source>
        <dbReference type="ARBA" id="ARBA00009437"/>
    </source>
</evidence>
<dbReference type="InterPro" id="IPR000847">
    <property type="entry name" value="LysR_HTH_N"/>
</dbReference>
<keyword evidence="2" id="KW-0805">Transcription regulation</keyword>
<dbReference type="GO" id="GO:0005829">
    <property type="term" value="C:cytosol"/>
    <property type="evidence" value="ECO:0007669"/>
    <property type="project" value="TreeGrafter"/>
</dbReference>
<dbReference type="SUPFAM" id="SSF46785">
    <property type="entry name" value="Winged helix' DNA-binding domain"/>
    <property type="match status" value="1"/>
</dbReference>
<evidence type="ECO:0000256" key="2">
    <source>
        <dbReference type="ARBA" id="ARBA00023015"/>
    </source>
</evidence>
<dbReference type="InterPro" id="IPR005119">
    <property type="entry name" value="LysR_subst-bd"/>
</dbReference>
<sequence length="300" mass="32696">MNQLLRKLDLTSLRLFVAVCQERNIARAAERECITSSAVSRRISEIEALIGLPIIVRESRGISVTPVGATVLRHAQAVIANIEGMEAELSQYVTGAKGVVNVAASLSAVVQFLPEDIAGFRRVFPDVDIEVEERTSTNVLRSVREGGIDFGICNEIPAVEGLEPLPYRTDRLVLVVPAAHRLGTATTVRLADFVDEQFVGFGGDAALMSLLCQQAQAIGKDLNVKIRVRSLDALCRMVHVQLGVTVVPQQIGELYLNTLNIRLIPIAEPWSARSLVIVCRDRERLTAPAAALVNFLTNKP</sequence>
<dbReference type="Proteomes" id="UP000256838">
    <property type="component" value="Unassembled WGS sequence"/>
</dbReference>
<evidence type="ECO:0000256" key="4">
    <source>
        <dbReference type="ARBA" id="ARBA00023163"/>
    </source>
</evidence>
<dbReference type="InterPro" id="IPR036390">
    <property type="entry name" value="WH_DNA-bd_sf"/>
</dbReference>
<dbReference type="GO" id="GO:0003677">
    <property type="term" value="F:DNA binding"/>
    <property type="evidence" value="ECO:0007669"/>
    <property type="project" value="UniProtKB-KW"/>
</dbReference>
<dbReference type="Gene3D" id="1.10.10.10">
    <property type="entry name" value="Winged helix-like DNA-binding domain superfamily/Winged helix DNA-binding domain"/>
    <property type="match status" value="1"/>
</dbReference>
<accession>A0A3D8K5Y6</accession>
<protein>
    <submittedName>
        <fullName evidence="6">LysR family transcriptional regulator</fullName>
    </submittedName>
</protein>
<comment type="caution">
    <text evidence="6">The sequence shown here is derived from an EMBL/GenBank/DDBJ whole genome shotgun (WGS) entry which is preliminary data.</text>
</comment>
<evidence type="ECO:0000259" key="5">
    <source>
        <dbReference type="PROSITE" id="PS50931"/>
    </source>
</evidence>
<dbReference type="RefSeq" id="WP_115531911.1">
    <property type="nucleotide sequence ID" value="NZ_QRGA01000001.1"/>
</dbReference>
<comment type="similarity">
    <text evidence="1">Belongs to the LysR transcriptional regulatory family.</text>
</comment>
<dbReference type="InterPro" id="IPR050950">
    <property type="entry name" value="HTH-type_LysR_regulators"/>
</dbReference>
<gene>
    <name evidence="6" type="ORF">DWV00_02435</name>
</gene>
<reference evidence="6 7" key="1">
    <citation type="submission" date="2018-08" db="EMBL/GenBank/DDBJ databases">
        <title>Paraburkholderia sp. DHOM06 isolated from forest soil.</title>
        <authorList>
            <person name="Gao Z.-H."/>
            <person name="Qiu L.-H."/>
        </authorList>
    </citation>
    <scope>NUCLEOTIDE SEQUENCE [LARGE SCALE GENOMIC DNA]</scope>
    <source>
        <strain evidence="6 7">DHOM06</strain>
    </source>
</reference>
<dbReference type="SUPFAM" id="SSF53850">
    <property type="entry name" value="Periplasmic binding protein-like II"/>
    <property type="match status" value="1"/>
</dbReference>
<dbReference type="Pfam" id="PF00126">
    <property type="entry name" value="HTH_1"/>
    <property type="match status" value="1"/>
</dbReference>
<feature type="domain" description="HTH lysR-type" evidence="5">
    <location>
        <begin position="8"/>
        <end position="65"/>
    </location>
</feature>
<dbReference type="Pfam" id="PF03466">
    <property type="entry name" value="LysR_substrate"/>
    <property type="match status" value="1"/>
</dbReference>
<dbReference type="EMBL" id="QRGA01000001">
    <property type="protein sequence ID" value="RDV00641.1"/>
    <property type="molecule type" value="Genomic_DNA"/>
</dbReference>
<dbReference type="CDD" id="cd08421">
    <property type="entry name" value="PBP2_LTTR_like_1"/>
    <property type="match status" value="1"/>
</dbReference>
<evidence type="ECO:0000313" key="7">
    <source>
        <dbReference type="Proteomes" id="UP000256838"/>
    </source>
</evidence>
<dbReference type="AlphaFoldDB" id="A0A3D8K5Y6"/>
<dbReference type="OrthoDB" id="9785974at2"/>
<dbReference type="InterPro" id="IPR036388">
    <property type="entry name" value="WH-like_DNA-bd_sf"/>
</dbReference>
<organism evidence="6 7">
    <name type="scientific">Trinickia dinghuensis</name>
    <dbReference type="NCBI Taxonomy" id="2291023"/>
    <lineage>
        <taxon>Bacteria</taxon>
        <taxon>Pseudomonadati</taxon>
        <taxon>Pseudomonadota</taxon>
        <taxon>Betaproteobacteria</taxon>
        <taxon>Burkholderiales</taxon>
        <taxon>Burkholderiaceae</taxon>
        <taxon>Trinickia</taxon>
    </lineage>
</organism>
<proteinExistence type="inferred from homology"/>
<dbReference type="PANTHER" id="PTHR30419">
    <property type="entry name" value="HTH-TYPE TRANSCRIPTIONAL REGULATOR YBHD"/>
    <property type="match status" value="1"/>
</dbReference>
<evidence type="ECO:0000313" key="6">
    <source>
        <dbReference type="EMBL" id="RDV00641.1"/>
    </source>
</evidence>
<keyword evidence="4" id="KW-0804">Transcription</keyword>